<keyword evidence="2" id="KW-0812">Transmembrane</keyword>
<evidence type="ECO:0000256" key="1">
    <source>
        <dbReference type="SAM" id="MobiDB-lite"/>
    </source>
</evidence>
<evidence type="ECO:0000256" key="2">
    <source>
        <dbReference type="SAM" id="Phobius"/>
    </source>
</evidence>
<name>A0A1G2TXU6_9BACT</name>
<dbReference type="Proteomes" id="UP000177707">
    <property type="component" value="Unassembled WGS sequence"/>
</dbReference>
<dbReference type="AlphaFoldDB" id="A0A1G2TXU6"/>
<evidence type="ECO:0000313" key="3">
    <source>
        <dbReference type="EMBL" id="OHB02054.1"/>
    </source>
</evidence>
<reference evidence="3 4" key="1">
    <citation type="journal article" date="2016" name="Nat. Commun.">
        <title>Thousands of microbial genomes shed light on interconnected biogeochemical processes in an aquifer system.</title>
        <authorList>
            <person name="Anantharaman K."/>
            <person name="Brown C.T."/>
            <person name="Hug L.A."/>
            <person name="Sharon I."/>
            <person name="Castelle C.J."/>
            <person name="Probst A.J."/>
            <person name="Thomas B.C."/>
            <person name="Singh A."/>
            <person name="Wilkins M.J."/>
            <person name="Karaoz U."/>
            <person name="Brodie E.L."/>
            <person name="Williams K.H."/>
            <person name="Hubbard S.S."/>
            <person name="Banfield J.F."/>
        </authorList>
    </citation>
    <scope>NUCLEOTIDE SEQUENCE [LARGE SCALE GENOMIC DNA]</scope>
</reference>
<accession>A0A1G2TXU6</accession>
<keyword evidence="2" id="KW-0472">Membrane</keyword>
<comment type="caution">
    <text evidence="3">The sequence shown here is derived from an EMBL/GenBank/DDBJ whole genome shotgun (WGS) entry which is preliminary data.</text>
</comment>
<protein>
    <submittedName>
        <fullName evidence="3">Uncharacterized protein</fullName>
    </submittedName>
</protein>
<gene>
    <name evidence="3" type="ORF">A3A96_03545</name>
</gene>
<proteinExistence type="predicted"/>
<organism evidence="3 4">
    <name type="scientific">Candidatus Zambryskibacteria bacterium RIFCSPLOWO2_01_FULL_39_39</name>
    <dbReference type="NCBI Taxonomy" id="1802758"/>
    <lineage>
        <taxon>Bacteria</taxon>
        <taxon>Candidatus Zambryskiibacteriota</taxon>
    </lineage>
</organism>
<dbReference type="EMBL" id="MHWB01000008">
    <property type="protein sequence ID" value="OHB02054.1"/>
    <property type="molecule type" value="Genomic_DNA"/>
</dbReference>
<evidence type="ECO:0000313" key="4">
    <source>
        <dbReference type="Proteomes" id="UP000177707"/>
    </source>
</evidence>
<keyword evidence="2" id="KW-1133">Transmembrane helix</keyword>
<feature type="region of interest" description="Disordered" evidence="1">
    <location>
        <begin position="1"/>
        <end position="21"/>
    </location>
</feature>
<feature type="transmembrane region" description="Helical" evidence="2">
    <location>
        <begin position="29"/>
        <end position="49"/>
    </location>
</feature>
<sequence>MNNQNLGSQIPPVEPQNQGVPVAQSNKKLTTGLSLLVTALLVLVGYLLFGNKTVAPEKVEDNKQTNDQIQPIENQVAGWKTYSNARANFEVRYPSELAIKAGRSISGGETVQFSSGKSEVAEILVNVEGGTLSDVYSSLENALDGMRGVNKFSSNVNQEAGTISVGGVIGYKFQTVMANNTNEIVREDIVFGKYGLIYIITFQEQISGQSKEFLSSFKFTTQAETANWKTYSLSGTNTSLQFSYPESMGLVEKNQKKFLDGSNFSLVTLENNQLLVSVFVNDPGRGLGGELTVNKKIQVAGIEASYQGLATSAEMEPDVSKRKKGALIQFFKDGDEYAILFWYSASGIDQTQVINEILASVKFTQ</sequence>
<dbReference type="STRING" id="1802758.A3A96_03545"/>